<evidence type="ECO:0000256" key="1">
    <source>
        <dbReference type="SAM" id="MobiDB-lite"/>
    </source>
</evidence>
<feature type="compositionally biased region" description="Polar residues" evidence="1">
    <location>
        <begin position="94"/>
        <end position="125"/>
    </location>
</feature>
<organism evidence="2 3">
    <name type="scientific">Pleuronectes platessa</name>
    <name type="common">European plaice</name>
    <dbReference type="NCBI Taxonomy" id="8262"/>
    <lineage>
        <taxon>Eukaryota</taxon>
        <taxon>Metazoa</taxon>
        <taxon>Chordata</taxon>
        <taxon>Craniata</taxon>
        <taxon>Vertebrata</taxon>
        <taxon>Euteleostomi</taxon>
        <taxon>Actinopterygii</taxon>
        <taxon>Neopterygii</taxon>
        <taxon>Teleostei</taxon>
        <taxon>Neoteleostei</taxon>
        <taxon>Acanthomorphata</taxon>
        <taxon>Carangaria</taxon>
        <taxon>Pleuronectiformes</taxon>
        <taxon>Pleuronectoidei</taxon>
        <taxon>Pleuronectidae</taxon>
        <taxon>Pleuronectes</taxon>
    </lineage>
</organism>
<sequence length="125" mass="14139">MSRTVNGDRIHFVYLSPCEELLILNGIPELQEQKLHVRIRSLRLNMPCSRSRRVGGASLCFYTRLEEIGCSRVKPSGSSMEGPEHLKGPEHLEGQSSWRIQGTSKIQSTCRSQSSWRIQSTSKIP</sequence>
<evidence type="ECO:0000313" key="3">
    <source>
        <dbReference type="Proteomes" id="UP001153269"/>
    </source>
</evidence>
<dbReference type="AlphaFoldDB" id="A0A9N7UCN1"/>
<accession>A0A9N7UCN1</accession>
<feature type="region of interest" description="Disordered" evidence="1">
    <location>
        <begin position="73"/>
        <end position="125"/>
    </location>
</feature>
<evidence type="ECO:0000313" key="2">
    <source>
        <dbReference type="EMBL" id="CAB1428960.1"/>
    </source>
</evidence>
<reference evidence="2" key="1">
    <citation type="submission" date="2020-03" db="EMBL/GenBank/DDBJ databases">
        <authorList>
            <person name="Weist P."/>
        </authorList>
    </citation>
    <scope>NUCLEOTIDE SEQUENCE</scope>
</reference>
<proteinExistence type="predicted"/>
<comment type="caution">
    <text evidence="2">The sequence shown here is derived from an EMBL/GenBank/DDBJ whole genome shotgun (WGS) entry which is preliminary data.</text>
</comment>
<feature type="compositionally biased region" description="Basic and acidic residues" evidence="1">
    <location>
        <begin position="82"/>
        <end position="93"/>
    </location>
</feature>
<dbReference type="EMBL" id="CADEAL010001102">
    <property type="protein sequence ID" value="CAB1428960.1"/>
    <property type="molecule type" value="Genomic_DNA"/>
</dbReference>
<protein>
    <submittedName>
        <fullName evidence="2">Uncharacterized protein</fullName>
    </submittedName>
</protein>
<name>A0A9N7UCN1_PLEPL</name>
<keyword evidence="3" id="KW-1185">Reference proteome</keyword>
<gene>
    <name evidence="2" type="ORF">PLEPLA_LOCUS16935</name>
</gene>
<dbReference type="Proteomes" id="UP001153269">
    <property type="component" value="Unassembled WGS sequence"/>
</dbReference>